<keyword evidence="1" id="KW-0732">Signal</keyword>
<dbReference type="EMBL" id="JARQWQ010000010">
    <property type="protein sequence ID" value="KAK2569271.1"/>
    <property type="molecule type" value="Genomic_DNA"/>
</dbReference>
<evidence type="ECO:0000256" key="1">
    <source>
        <dbReference type="SAM" id="SignalP"/>
    </source>
</evidence>
<evidence type="ECO:0008006" key="4">
    <source>
        <dbReference type="Google" id="ProtNLM"/>
    </source>
</evidence>
<sequence length="180" mass="20846">MVLSFLLLVNVIVNVFFAVCGTPTSGVSRSFGVRSVSSLSNELCLRRCKENATYQEKYKFSAEQCMKHCKVEKAFNVQRKQNGLTQLKVRVQRSTSASPNCHGFKEGQYLQALPRTIKNVDFKEYSPQEHHYNVSWEPVKKHIIEERNYTHYSLLYYFDDDDYKARSDMKCVLVPKLVAT</sequence>
<comment type="caution">
    <text evidence="2">The sequence shown here is derived from an EMBL/GenBank/DDBJ whole genome shotgun (WGS) entry which is preliminary data.</text>
</comment>
<evidence type="ECO:0000313" key="2">
    <source>
        <dbReference type="EMBL" id="KAK2569271.1"/>
    </source>
</evidence>
<reference evidence="2" key="2">
    <citation type="journal article" date="2023" name="Science">
        <title>Genomic signatures of disease resistance in endangered staghorn corals.</title>
        <authorList>
            <person name="Vollmer S.V."/>
            <person name="Selwyn J.D."/>
            <person name="Despard B.A."/>
            <person name="Roesel C.L."/>
        </authorList>
    </citation>
    <scope>NUCLEOTIDE SEQUENCE</scope>
    <source>
        <strain evidence="2">K2</strain>
    </source>
</reference>
<feature type="chain" id="PRO_5042177454" description="Secreted protein" evidence="1">
    <location>
        <begin position="22"/>
        <end position="180"/>
    </location>
</feature>
<dbReference type="Proteomes" id="UP001249851">
    <property type="component" value="Unassembled WGS sequence"/>
</dbReference>
<protein>
    <recommendedName>
        <fullName evidence="4">Secreted protein</fullName>
    </recommendedName>
</protein>
<evidence type="ECO:0000313" key="3">
    <source>
        <dbReference type="Proteomes" id="UP001249851"/>
    </source>
</evidence>
<gene>
    <name evidence="2" type="ORF">P5673_006180</name>
</gene>
<accession>A0AAD9QY71</accession>
<proteinExistence type="predicted"/>
<keyword evidence="3" id="KW-1185">Reference proteome</keyword>
<dbReference type="AlphaFoldDB" id="A0AAD9QY71"/>
<name>A0AAD9QY71_ACRCE</name>
<reference evidence="2" key="1">
    <citation type="journal article" date="2023" name="G3 (Bethesda)">
        <title>Whole genome assembly and annotation of the endangered Caribbean coral Acropora cervicornis.</title>
        <authorList>
            <person name="Selwyn J.D."/>
            <person name="Vollmer S.V."/>
        </authorList>
    </citation>
    <scope>NUCLEOTIDE SEQUENCE</scope>
    <source>
        <strain evidence="2">K2</strain>
    </source>
</reference>
<organism evidence="2 3">
    <name type="scientific">Acropora cervicornis</name>
    <name type="common">Staghorn coral</name>
    <dbReference type="NCBI Taxonomy" id="6130"/>
    <lineage>
        <taxon>Eukaryota</taxon>
        <taxon>Metazoa</taxon>
        <taxon>Cnidaria</taxon>
        <taxon>Anthozoa</taxon>
        <taxon>Hexacorallia</taxon>
        <taxon>Scleractinia</taxon>
        <taxon>Astrocoeniina</taxon>
        <taxon>Acroporidae</taxon>
        <taxon>Acropora</taxon>
    </lineage>
</organism>
<feature type="signal peptide" evidence="1">
    <location>
        <begin position="1"/>
        <end position="21"/>
    </location>
</feature>